<feature type="region of interest" description="Disordered" evidence="5">
    <location>
        <begin position="133"/>
        <end position="176"/>
    </location>
</feature>
<dbReference type="PANTHER" id="PTHR30204:SF69">
    <property type="entry name" value="MERR-FAMILY TRANSCRIPTIONAL REGULATOR"/>
    <property type="match status" value="1"/>
</dbReference>
<dbReference type="PROSITE" id="PS50937">
    <property type="entry name" value="HTH_MERR_2"/>
    <property type="match status" value="1"/>
</dbReference>
<reference evidence="7" key="1">
    <citation type="journal article" date="2021" name="PeerJ">
        <title>Extensive microbial diversity within the chicken gut microbiome revealed by metagenomics and culture.</title>
        <authorList>
            <person name="Gilroy R."/>
            <person name="Ravi A."/>
            <person name="Getino M."/>
            <person name="Pursley I."/>
            <person name="Horton D.L."/>
            <person name="Alikhan N.F."/>
            <person name="Baker D."/>
            <person name="Gharbi K."/>
            <person name="Hall N."/>
            <person name="Watson M."/>
            <person name="Adriaenssens E.M."/>
            <person name="Foster-Nyarko E."/>
            <person name="Jarju S."/>
            <person name="Secka A."/>
            <person name="Antonio M."/>
            <person name="Oren A."/>
            <person name="Chaudhuri R.R."/>
            <person name="La Ragione R."/>
            <person name="Hildebrand F."/>
            <person name="Pallen M.J."/>
        </authorList>
    </citation>
    <scope>NUCLEOTIDE SEQUENCE</scope>
    <source>
        <strain evidence="7">CHK183-1962</strain>
    </source>
</reference>
<evidence type="ECO:0000313" key="7">
    <source>
        <dbReference type="EMBL" id="HIX77971.1"/>
    </source>
</evidence>
<feature type="compositionally biased region" description="Basic and acidic residues" evidence="5">
    <location>
        <begin position="204"/>
        <end position="218"/>
    </location>
</feature>
<accession>A0A9D1XF50</accession>
<dbReference type="EMBL" id="DXEK01000168">
    <property type="protein sequence ID" value="HIX77971.1"/>
    <property type="molecule type" value="Genomic_DNA"/>
</dbReference>
<evidence type="ECO:0000259" key="6">
    <source>
        <dbReference type="PROSITE" id="PS50937"/>
    </source>
</evidence>
<protein>
    <submittedName>
        <fullName evidence="7">MerR family transcriptional regulator</fullName>
    </submittedName>
</protein>
<evidence type="ECO:0000256" key="5">
    <source>
        <dbReference type="SAM" id="MobiDB-lite"/>
    </source>
</evidence>
<feature type="compositionally biased region" description="Basic residues" evidence="5">
    <location>
        <begin position="227"/>
        <end position="243"/>
    </location>
</feature>
<dbReference type="PANTHER" id="PTHR30204">
    <property type="entry name" value="REDOX-CYCLING DRUG-SENSING TRANSCRIPTIONAL ACTIVATOR SOXR"/>
    <property type="match status" value="1"/>
</dbReference>
<evidence type="ECO:0000313" key="8">
    <source>
        <dbReference type="Proteomes" id="UP000886890"/>
    </source>
</evidence>
<comment type="caution">
    <text evidence="7">The sequence shown here is derived from an EMBL/GenBank/DDBJ whole genome shotgun (WGS) entry which is preliminary data.</text>
</comment>
<sequence>MEKETYQISEAEQLTGEKAHVLRYWEDELGLTIGRNAMGHRFYTAEDIQIFLSIKELKKKGLHLKAIRDLLPKLRQAVGQAVPESAAEEDVEIEVLPARADLRRDCRDLSEAETVEVRQIDIPGEMLTVVQNPVSENEQRDGKEAKGQAAKSRKNGGRKQEKQEQKAEEEASGKERQEQFYQILERLLRQLMLKKRQEERYKRVDEAIRKHQQSRKEAAATAEQFSKKNKKGAGRPEKKRKNR</sequence>
<proteinExistence type="predicted"/>
<evidence type="ECO:0000256" key="2">
    <source>
        <dbReference type="ARBA" id="ARBA00023015"/>
    </source>
</evidence>
<feature type="compositionally biased region" description="Basic and acidic residues" evidence="5">
    <location>
        <begin position="158"/>
        <end position="176"/>
    </location>
</feature>
<dbReference type="Proteomes" id="UP000886890">
    <property type="component" value="Unassembled WGS sequence"/>
</dbReference>
<evidence type="ECO:0000256" key="3">
    <source>
        <dbReference type="ARBA" id="ARBA00023125"/>
    </source>
</evidence>
<keyword evidence="1" id="KW-0678">Repressor</keyword>
<gene>
    <name evidence="7" type="ORF">H9734_10305</name>
</gene>
<evidence type="ECO:0000256" key="4">
    <source>
        <dbReference type="ARBA" id="ARBA00023163"/>
    </source>
</evidence>
<dbReference type="Gene3D" id="1.10.1660.10">
    <property type="match status" value="1"/>
</dbReference>
<dbReference type="InterPro" id="IPR009061">
    <property type="entry name" value="DNA-bd_dom_put_sf"/>
</dbReference>
<reference evidence="7" key="2">
    <citation type="submission" date="2021-04" db="EMBL/GenBank/DDBJ databases">
        <authorList>
            <person name="Gilroy R."/>
        </authorList>
    </citation>
    <scope>NUCLEOTIDE SEQUENCE</scope>
    <source>
        <strain evidence="7">CHK183-1962</strain>
    </source>
</reference>
<organism evidence="7 8">
    <name type="scientific">Candidatus Fusicatenibacter merdavium</name>
    <dbReference type="NCBI Taxonomy" id="2838600"/>
    <lineage>
        <taxon>Bacteria</taxon>
        <taxon>Bacillati</taxon>
        <taxon>Bacillota</taxon>
        <taxon>Clostridia</taxon>
        <taxon>Lachnospirales</taxon>
        <taxon>Lachnospiraceae</taxon>
        <taxon>Fusicatenibacter</taxon>
    </lineage>
</organism>
<feature type="region of interest" description="Disordered" evidence="5">
    <location>
        <begin position="204"/>
        <end position="243"/>
    </location>
</feature>
<feature type="domain" description="HTH merR-type" evidence="6">
    <location>
        <begin position="5"/>
        <end position="73"/>
    </location>
</feature>
<keyword evidence="2" id="KW-0805">Transcription regulation</keyword>
<evidence type="ECO:0000256" key="1">
    <source>
        <dbReference type="ARBA" id="ARBA00022491"/>
    </source>
</evidence>
<dbReference type="CDD" id="cd04764">
    <property type="entry name" value="HTH_MlrA-like_sg1"/>
    <property type="match status" value="1"/>
</dbReference>
<name>A0A9D1XF50_9FIRM</name>
<dbReference type="GO" id="GO:0003700">
    <property type="term" value="F:DNA-binding transcription factor activity"/>
    <property type="evidence" value="ECO:0007669"/>
    <property type="project" value="InterPro"/>
</dbReference>
<dbReference type="InterPro" id="IPR047057">
    <property type="entry name" value="MerR_fam"/>
</dbReference>
<dbReference type="InterPro" id="IPR000551">
    <property type="entry name" value="MerR-type_HTH_dom"/>
</dbReference>
<dbReference type="AlphaFoldDB" id="A0A9D1XF50"/>
<dbReference type="SMART" id="SM00422">
    <property type="entry name" value="HTH_MERR"/>
    <property type="match status" value="1"/>
</dbReference>
<dbReference type="SUPFAM" id="SSF46955">
    <property type="entry name" value="Putative DNA-binding domain"/>
    <property type="match status" value="1"/>
</dbReference>
<dbReference type="GO" id="GO:0003677">
    <property type="term" value="F:DNA binding"/>
    <property type="evidence" value="ECO:0007669"/>
    <property type="project" value="UniProtKB-KW"/>
</dbReference>
<keyword evidence="4" id="KW-0804">Transcription</keyword>
<feature type="compositionally biased region" description="Basic and acidic residues" evidence="5">
    <location>
        <begin position="137"/>
        <end position="146"/>
    </location>
</feature>
<keyword evidence="3" id="KW-0238">DNA-binding</keyword>
<dbReference type="Pfam" id="PF13411">
    <property type="entry name" value="MerR_1"/>
    <property type="match status" value="1"/>
</dbReference>